<dbReference type="PANTHER" id="PTHR44943">
    <property type="entry name" value="CELLULOSE SYNTHASE OPERON PROTEIN C"/>
    <property type="match status" value="1"/>
</dbReference>
<evidence type="ECO:0000256" key="1">
    <source>
        <dbReference type="ARBA" id="ARBA00022737"/>
    </source>
</evidence>
<accession>A0A4Y6PPQ7</accession>
<evidence type="ECO:0000256" key="2">
    <source>
        <dbReference type="ARBA" id="ARBA00022803"/>
    </source>
</evidence>
<dbReference type="InterPro" id="IPR019734">
    <property type="entry name" value="TPR_rpt"/>
</dbReference>
<dbReference type="SUPFAM" id="SSF48452">
    <property type="entry name" value="TPR-like"/>
    <property type="match status" value="1"/>
</dbReference>
<protein>
    <submittedName>
        <fullName evidence="4">Tetratricopeptide repeat protein</fullName>
    </submittedName>
</protein>
<evidence type="ECO:0000313" key="4">
    <source>
        <dbReference type="EMBL" id="QDG50341.1"/>
    </source>
</evidence>
<proteinExistence type="predicted"/>
<dbReference type="OrthoDB" id="220004at2"/>
<dbReference type="InterPro" id="IPR030887">
    <property type="entry name" value="Beta-barrel_YaiO"/>
</dbReference>
<dbReference type="EMBL" id="CP041186">
    <property type="protein sequence ID" value="QDG50341.1"/>
    <property type="molecule type" value="Genomic_DNA"/>
</dbReference>
<sequence length="442" mass="51478">MRWILTITTIVLALAVPVQVFAEIGCATEARYLRMQKRFNEAEQTARKCIEDQPENADAYVELARSLAARERHQEALDWANKALSKYSDSADLKLLKARLLAWTDRAEEAQKLLGELPQQVYDRPDAMRLRGDVLLWGEQYTQAVKWYNRYDQKDPDNPIVLYKRAMAYKGMGRNSQALADLRKSCEIAPEATNACKARDSFAESAYPKLYTNVFYGYSRVINRLDGWRLRGAVGSELNENLTLMGTWEWMHRPFFDERESDWRFNGYGYYEFDMGLNFKGGGGFSPSPIFSPEWNAFVEPGWKFEHFKVSARFWHIQFPSEPNEVLNPNVELYFKPFMLEARYFLTFSEDDLSHSAFLRGFYFISNLTQVYVGGGLGDKSDYLEPRDLNADSHWLVTAGFRYMLTPNHRFMISVTQRNDQDSSEWETYDQTETLVGYEFRL</sequence>
<keyword evidence="2" id="KW-0802">TPR repeat</keyword>
<dbReference type="InterPro" id="IPR011990">
    <property type="entry name" value="TPR-like_helical_dom_sf"/>
</dbReference>
<dbReference type="Pfam" id="PF13181">
    <property type="entry name" value="TPR_8"/>
    <property type="match status" value="1"/>
</dbReference>
<name>A0A4Y6PPQ7_PERCE</name>
<dbReference type="AlphaFoldDB" id="A0A4Y6PPQ7"/>
<keyword evidence="5" id="KW-1185">Reference proteome</keyword>
<dbReference type="RefSeq" id="WP_141196837.1">
    <property type="nucleotide sequence ID" value="NZ_CP041186.1"/>
</dbReference>
<dbReference type="Proteomes" id="UP000315995">
    <property type="component" value="Chromosome"/>
</dbReference>
<reference evidence="4 5" key="1">
    <citation type="submission" date="2019-06" db="EMBL/GenBank/DDBJ databases">
        <title>Persicimonas caeni gen. nov., sp. nov., a predatory bacterium isolated from solar saltern.</title>
        <authorList>
            <person name="Wang S."/>
        </authorList>
    </citation>
    <scope>NUCLEOTIDE SEQUENCE [LARGE SCALE GENOMIC DNA]</scope>
    <source>
        <strain evidence="4 5">YN101</strain>
    </source>
</reference>
<dbReference type="InterPro" id="IPR051685">
    <property type="entry name" value="Ycf3/AcsC/BcsC/TPR_MFPF"/>
</dbReference>
<dbReference type="Pfam" id="PF13432">
    <property type="entry name" value="TPR_16"/>
    <property type="match status" value="2"/>
</dbReference>
<dbReference type="Pfam" id="PF19413">
    <property type="entry name" value="YaiO"/>
    <property type="match status" value="1"/>
</dbReference>
<accession>A0A5B8Y0L5</accession>
<dbReference type="NCBIfam" id="TIGR04390">
    <property type="entry name" value="OMP_YaiO_dom"/>
    <property type="match status" value="1"/>
</dbReference>
<gene>
    <name evidence="4" type="ORF">FIV42_06220</name>
</gene>
<evidence type="ECO:0000259" key="3">
    <source>
        <dbReference type="Pfam" id="PF19413"/>
    </source>
</evidence>
<evidence type="ECO:0000313" key="5">
    <source>
        <dbReference type="Proteomes" id="UP000315995"/>
    </source>
</evidence>
<dbReference type="Gene3D" id="1.25.40.10">
    <property type="entry name" value="Tetratricopeptide repeat domain"/>
    <property type="match status" value="1"/>
</dbReference>
<dbReference type="PANTHER" id="PTHR44943:SF8">
    <property type="entry name" value="TPR REPEAT-CONTAINING PROTEIN MJ0263"/>
    <property type="match status" value="1"/>
</dbReference>
<dbReference type="SMART" id="SM00028">
    <property type="entry name" value="TPR"/>
    <property type="match status" value="4"/>
</dbReference>
<keyword evidence="1" id="KW-0677">Repeat</keyword>
<feature type="domain" description="YaiO beta-barrel" evidence="3">
    <location>
        <begin position="213"/>
        <end position="379"/>
    </location>
</feature>
<organism evidence="4 5">
    <name type="scientific">Persicimonas caeni</name>
    <dbReference type="NCBI Taxonomy" id="2292766"/>
    <lineage>
        <taxon>Bacteria</taxon>
        <taxon>Deltaproteobacteria</taxon>
        <taxon>Bradymonadales</taxon>
        <taxon>Bradymonadaceae</taxon>
        <taxon>Persicimonas</taxon>
    </lineage>
</organism>